<protein>
    <recommendedName>
        <fullName evidence="2">Glycan binding protein Y3-like domain-containing protein</fullName>
    </recommendedName>
</protein>
<gene>
    <name evidence="3" type="ORF">JX265_009375</name>
</gene>
<feature type="chain" id="PRO_5040217831" description="Glycan binding protein Y3-like domain-containing protein" evidence="1">
    <location>
        <begin position="24"/>
        <end position="140"/>
    </location>
</feature>
<evidence type="ECO:0000256" key="1">
    <source>
        <dbReference type="SAM" id="SignalP"/>
    </source>
</evidence>
<comment type="caution">
    <text evidence="3">The sequence shown here is derived from an EMBL/GenBank/DDBJ whole genome shotgun (WGS) entry which is preliminary data.</text>
</comment>
<organism evidence="3 4">
    <name type="scientific">Neoarthrinium moseri</name>
    <dbReference type="NCBI Taxonomy" id="1658444"/>
    <lineage>
        <taxon>Eukaryota</taxon>
        <taxon>Fungi</taxon>
        <taxon>Dikarya</taxon>
        <taxon>Ascomycota</taxon>
        <taxon>Pezizomycotina</taxon>
        <taxon>Sordariomycetes</taxon>
        <taxon>Xylariomycetidae</taxon>
        <taxon>Amphisphaeriales</taxon>
        <taxon>Apiosporaceae</taxon>
        <taxon>Neoarthrinium</taxon>
    </lineage>
</organism>
<feature type="domain" description="Glycan binding protein Y3-like" evidence="2">
    <location>
        <begin position="57"/>
        <end position="139"/>
    </location>
</feature>
<evidence type="ECO:0000259" key="2">
    <source>
        <dbReference type="Pfam" id="PF22803"/>
    </source>
</evidence>
<feature type="signal peptide" evidence="1">
    <location>
        <begin position="1"/>
        <end position="23"/>
    </location>
</feature>
<sequence>MHISKFLALPLVAVATVSGLAVGHPENTESGHGLSKRSCYLGGVEWGNEVGLAINAVDKACRDKLIGSYKGKSERSACYNLGSRKRVNFNVRRWADSPADLTIDDCIKYLRLEIVGCDMGGMSYQGNWRFMSDPNSGGCS</sequence>
<proteinExistence type="predicted"/>
<name>A0A9P9WGF2_9PEZI</name>
<keyword evidence="1" id="KW-0732">Signal</keyword>
<accession>A0A9P9WGF2</accession>
<dbReference type="AlphaFoldDB" id="A0A9P9WGF2"/>
<evidence type="ECO:0000313" key="4">
    <source>
        <dbReference type="Proteomes" id="UP000829685"/>
    </source>
</evidence>
<reference evidence="3" key="1">
    <citation type="submission" date="2021-03" db="EMBL/GenBank/DDBJ databases">
        <title>Revisited historic fungal species revealed as producer of novel bioactive compounds through whole genome sequencing and comparative genomics.</title>
        <authorList>
            <person name="Vignolle G.A."/>
            <person name="Hochenegger N."/>
            <person name="Mach R.L."/>
            <person name="Mach-Aigner A.R."/>
            <person name="Javad Rahimi M."/>
            <person name="Salim K.A."/>
            <person name="Chan C.M."/>
            <person name="Lim L.B.L."/>
            <person name="Cai F."/>
            <person name="Druzhinina I.S."/>
            <person name="U'Ren J.M."/>
            <person name="Derntl C."/>
        </authorList>
    </citation>
    <scope>NUCLEOTIDE SEQUENCE</scope>
    <source>
        <strain evidence="3">TUCIM 5799</strain>
    </source>
</reference>
<dbReference type="EMBL" id="JAFIMR010000028">
    <property type="protein sequence ID" value="KAI1861872.1"/>
    <property type="molecule type" value="Genomic_DNA"/>
</dbReference>
<evidence type="ECO:0000313" key="3">
    <source>
        <dbReference type="EMBL" id="KAI1861872.1"/>
    </source>
</evidence>
<dbReference type="Proteomes" id="UP000829685">
    <property type="component" value="Unassembled WGS sequence"/>
</dbReference>
<dbReference type="InterPro" id="IPR054443">
    <property type="entry name" value="Y3-like_dom"/>
</dbReference>
<dbReference type="Pfam" id="PF22803">
    <property type="entry name" value="GBD_Y3"/>
    <property type="match status" value="1"/>
</dbReference>
<keyword evidence="4" id="KW-1185">Reference proteome</keyword>